<accession>A0A8H9QA84</accession>
<reference evidence="3" key="2">
    <citation type="submission" date="2020-09" db="EMBL/GenBank/DDBJ databases">
        <authorList>
            <consortium name="NCBI Pathogen Detection Project"/>
        </authorList>
    </citation>
    <scope>NUCLEOTIDE SEQUENCE</scope>
    <source>
        <strain evidence="3">O50</strain>
    </source>
</reference>
<protein>
    <submittedName>
        <fullName evidence="3">DUF2514 domain-containing protein</fullName>
    </submittedName>
</protein>
<keyword evidence="2" id="KW-0812">Transmembrane</keyword>
<evidence type="ECO:0000313" key="3">
    <source>
        <dbReference type="EMBL" id="HAT3897163.1"/>
    </source>
</evidence>
<gene>
    <name evidence="3" type="ORF">I9Y29_001576</name>
</gene>
<name>A0A8H9QA84_CITFR</name>
<feature type="transmembrane region" description="Helical" evidence="2">
    <location>
        <begin position="12"/>
        <end position="32"/>
    </location>
</feature>
<dbReference type="InterPro" id="IPR019659">
    <property type="entry name" value="DUF2514"/>
</dbReference>
<dbReference type="AlphaFoldDB" id="A0A8H9QA84"/>
<reference evidence="3" key="1">
    <citation type="journal article" date="2018" name="Genome Biol.">
        <title>SKESA: strategic k-mer extension for scrupulous assemblies.</title>
        <authorList>
            <person name="Souvorov A."/>
            <person name="Agarwala R."/>
            <person name="Lipman D.J."/>
        </authorList>
    </citation>
    <scope>NUCLEOTIDE SEQUENCE</scope>
    <source>
        <strain evidence="3">O50</strain>
    </source>
</reference>
<keyword evidence="2" id="KW-0472">Membrane</keyword>
<proteinExistence type="predicted"/>
<dbReference type="Proteomes" id="UP000855471">
    <property type="component" value="Unassembled WGS sequence"/>
</dbReference>
<feature type="coiled-coil region" evidence="1">
    <location>
        <begin position="65"/>
        <end position="113"/>
    </location>
</feature>
<sequence>MVPSLIRKYWKPLAEILLVAFLLCAAAYWCYLRGYQEADSSWKLLWAQRDLTDATAALQREVAERAEEQRRQRAVDEEREKADEELAKVQADADAAKRARGGLQQQLAEIQRQLATSETGRVSALAAASQAKAEAGILLAQLLGEADDLAGKFAKEADERYVAGSTCERTYDKVTGNGNGN</sequence>
<keyword evidence="1" id="KW-0175">Coiled coil</keyword>
<evidence type="ECO:0000256" key="2">
    <source>
        <dbReference type="SAM" id="Phobius"/>
    </source>
</evidence>
<evidence type="ECO:0000256" key="1">
    <source>
        <dbReference type="SAM" id="Coils"/>
    </source>
</evidence>
<dbReference type="RefSeq" id="WP_234610662.1">
    <property type="nucleotide sequence ID" value="NZ_JAQPDQ010000015.1"/>
</dbReference>
<dbReference type="Pfam" id="PF10721">
    <property type="entry name" value="DUF2514"/>
    <property type="match status" value="1"/>
</dbReference>
<comment type="caution">
    <text evidence="3">The sequence shown here is derived from an EMBL/GenBank/DDBJ whole genome shotgun (WGS) entry which is preliminary data.</text>
</comment>
<organism evidence="3">
    <name type="scientific">Citrobacter freundii</name>
    <dbReference type="NCBI Taxonomy" id="546"/>
    <lineage>
        <taxon>Bacteria</taxon>
        <taxon>Pseudomonadati</taxon>
        <taxon>Pseudomonadota</taxon>
        <taxon>Gammaproteobacteria</taxon>
        <taxon>Enterobacterales</taxon>
        <taxon>Enterobacteriaceae</taxon>
        <taxon>Citrobacter</taxon>
        <taxon>Citrobacter freundii complex</taxon>
    </lineage>
</organism>
<dbReference type="EMBL" id="DACSXJ010000007">
    <property type="protein sequence ID" value="HAT3897163.1"/>
    <property type="molecule type" value="Genomic_DNA"/>
</dbReference>
<keyword evidence="2" id="KW-1133">Transmembrane helix</keyword>